<dbReference type="PANTHER" id="PTHR15830:SF10">
    <property type="entry name" value="TELOMERE LENGTH REGULATION PROTEIN TEL2 HOMOLOG"/>
    <property type="match status" value="1"/>
</dbReference>
<dbReference type="EMBL" id="KK852458">
    <property type="protein sequence ID" value="KDR23554.1"/>
    <property type="molecule type" value="Genomic_DNA"/>
</dbReference>
<proteinExistence type="inferred from homology"/>
<dbReference type="Proteomes" id="UP000027135">
    <property type="component" value="Unassembled WGS sequence"/>
</dbReference>
<feature type="compositionally biased region" description="Polar residues" evidence="3">
    <location>
        <begin position="246"/>
        <end position="259"/>
    </location>
</feature>
<keyword evidence="2" id="KW-1133">Transmembrane helix</keyword>
<keyword evidence="2" id="KW-0472">Membrane</keyword>
<keyword evidence="2" id="KW-0812">Transmembrane</keyword>
<accession>A0A067RUN8</accession>
<dbReference type="Gene3D" id="1.25.40.90">
    <property type="match status" value="1"/>
</dbReference>
<feature type="compositionally biased region" description="Basic and acidic residues" evidence="3">
    <location>
        <begin position="207"/>
        <end position="245"/>
    </location>
</feature>
<dbReference type="SMART" id="SM00273">
    <property type="entry name" value="ENTH"/>
    <property type="match status" value="1"/>
</dbReference>
<dbReference type="InterPro" id="IPR019337">
    <property type="entry name" value="Telomere_length_regulation_dom"/>
</dbReference>
<evidence type="ECO:0000313" key="5">
    <source>
        <dbReference type="EMBL" id="KDR23554.1"/>
    </source>
</evidence>
<dbReference type="OMA" id="WRRTYKC"/>
<feature type="domain" description="ENTH" evidence="4">
    <location>
        <begin position="3"/>
        <end position="136"/>
    </location>
</feature>
<dbReference type="FunCoup" id="A0A067RUN8">
    <property type="interactions" value="465"/>
</dbReference>
<dbReference type="InterPro" id="IPR016024">
    <property type="entry name" value="ARM-type_fold"/>
</dbReference>
<dbReference type="InterPro" id="IPR038528">
    <property type="entry name" value="TEL2_C_sf"/>
</dbReference>
<dbReference type="Pfam" id="PF10193">
    <property type="entry name" value="Telomere_reg-2"/>
    <property type="match status" value="1"/>
</dbReference>
<dbReference type="SUPFAM" id="SSF48464">
    <property type="entry name" value="ENTH/VHS domain"/>
    <property type="match status" value="1"/>
</dbReference>
<evidence type="ECO:0000313" key="6">
    <source>
        <dbReference type="Proteomes" id="UP000027135"/>
    </source>
</evidence>
<dbReference type="Gene3D" id="1.25.40.720">
    <property type="entry name" value="Telomere length regulation protein 2, C-terminal domain"/>
    <property type="match status" value="2"/>
</dbReference>
<dbReference type="InterPro" id="IPR013809">
    <property type="entry name" value="ENTH"/>
</dbReference>
<dbReference type="InParanoid" id="A0A067RUN8"/>
<dbReference type="eggNOG" id="KOG4346">
    <property type="taxonomic scope" value="Eukaryota"/>
</dbReference>
<feature type="transmembrane region" description="Helical" evidence="2">
    <location>
        <begin position="1356"/>
        <end position="1378"/>
    </location>
</feature>
<feature type="region of interest" description="Disordered" evidence="3">
    <location>
        <begin position="274"/>
        <end position="338"/>
    </location>
</feature>
<dbReference type="eggNOG" id="KOG2057">
    <property type="taxonomic scope" value="Eukaryota"/>
</dbReference>
<dbReference type="PROSITE" id="PS50942">
    <property type="entry name" value="ENTH"/>
    <property type="match status" value="1"/>
</dbReference>
<dbReference type="FunFam" id="1.25.40.90:FF:000006">
    <property type="entry name" value="Clathrin interactor 1"/>
    <property type="match status" value="1"/>
</dbReference>
<feature type="non-terminal residue" evidence="5">
    <location>
        <position position="1"/>
    </location>
</feature>
<protein>
    <submittedName>
        <fullName evidence="5">Clathrin interactor 1</fullName>
    </submittedName>
</protein>
<dbReference type="InterPro" id="IPR008942">
    <property type="entry name" value="ENTH_VHS"/>
</dbReference>
<feature type="compositionally biased region" description="Polar residues" evidence="3">
    <location>
        <begin position="274"/>
        <end position="297"/>
    </location>
</feature>
<sequence>STNVVMNYTEIEAKVREATNDDAWGPTGALMQEVAQGTFTYEHFPEVMTMLWKRMLQDNKKNWRRTYKSLLLLNYLVRNGSERVVTSAREHIYDLRSLENYTYVDEYGKDQGINVRHKVHELIDFIQDDDKLREERKKAKKNKDKYVGMSSDAMGMRFGGNSGWDDTPRWKKDEFGDWDPDKGGGISRGNNRHGNRNFEDMGNNSDDGDRYDSENEGGSHTRRGREYKDKDSDSLDSAEKREHSSKPSTPARTKPTTSVKKIDLGAAAHYGRGSNSLVSYKSSPVKSNSNVTQQDGSKAQGDLLNDILGGNITPGLGDEDDFNPRASENSHASPGGEFGDFTSAFGKSASSKTSGVNDEFADFSSAFSEGVTVSSNTVGSSNQQFNSGTIGSTASIPSSNGIFASLFKCINFYLFIFPGISQSDTDLLSDLGGVFTSVQPAALANNTAHSAILLTTNHNLNPLEATFTSPALQMPEENAECLDQFAREFKMSSHNNMEKKNQESFGVTNSISLKRKIYEVVGRFIALKVPDESGNMKQLIKSLTYFLPGPFTPQKFQGLDVPSSDLTQFYELHYRQVLEIILERYSPDWVDVETEVLISKLMVIDGSGIILFYEALHVLARTLRDAKGPSQKLDFVIDVLEKVVQSESMVSAVLDHCSVRNVSSERKPNFVMVQNRLDEIWEEVVQLLISLPSRVSNKIKYASKDTFVPDLYCKILCCHIAKCVQFLFGAVHKKCIPLKSHVLSVLMSKLIINFNDDRKSVGLLALIKIFEHWCSCSTYHTVVQNMFLNLHHEAVVIIARMILEKCSSPSAVYNILGNIVRQSQTWKHILCTKMLLMSYHEWEDSTFVENLIGCLAYMHFENLCRKATSDVPVVPSGGMLIDVLVNLLTVWGDGSALNHTPLEQHIYITQAIILCIHYLQVSHQTALEAEKICERCALKECDRKLIESKLFLGIPVHLESPFEPVRAIGMITAEIIVSILHKNDEPKLKFEYEDLRKDAESIVKALKKLGPTKIVVEVKGQQDSERCDFQNKTDCSRQIENVDIVLGNDLLCHLESECGLALAVKDDKNLNMNVDVNVDTNGEIDAGKSVYVTSETGQMKHDSDDTLDSDDDLIPYDMSGDVKVSAKKRPRYLRDLRDGLLETEDCERFSESLEICESLILSQLPDDDISLGIELLEILVCLEEKFCTDNFDGHRYSACVAILSTFPESCAEYLCSQFNTGFGKYSIGQRLFMLDCLAGAARKLSNLQVPIPHFQDKKDTKHPQFGTGMKLNRKQNTKENFVPNTLSNSAKDIVRRRIESHTRRFVSAPKPPPVGEANKFSAVAGSFFFPLLYGFNSNFGESCFLRNSYTDHNCLLLVHFLHTIAIVMTSSINCPLSVRMGKELMDLCWMLRYHSQAKVRLAVMGCVGAVVIAVPKSILLLDLYESLLECRLWLLEVMKTGLRQGDPDSDCREFAAHLLALIGNLIGENLLASDFVNTF</sequence>
<dbReference type="STRING" id="136037.A0A067RUN8"/>
<evidence type="ECO:0000256" key="1">
    <source>
        <dbReference type="ARBA" id="ARBA00006133"/>
    </source>
</evidence>
<dbReference type="SUPFAM" id="SSF48371">
    <property type="entry name" value="ARM repeat"/>
    <property type="match status" value="1"/>
</dbReference>
<dbReference type="GO" id="GO:0051879">
    <property type="term" value="F:Hsp90 protein binding"/>
    <property type="evidence" value="ECO:0007669"/>
    <property type="project" value="TreeGrafter"/>
</dbReference>
<comment type="similarity">
    <text evidence="1">Belongs to the TEL2 family.</text>
</comment>
<evidence type="ECO:0000256" key="2">
    <source>
        <dbReference type="PROSITE-ProRule" id="PRU00243"/>
    </source>
</evidence>
<name>A0A067RUN8_ZOONE</name>
<feature type="region of interest" description="Disordered" evidence="3">
    <location>
        <begin position="157"/>
        <end position="260"/>
    </location>
</feature>
<dbReference type="PANTHER" id="PTHR15830">
    <property type="entry name" value="TELOMERE LENGTH REGULATION PROTEIN TEL2 FAMILY MEMBER"/>
    <property type="match status" value="1"/>
</dbReference>
<reference evidence="5 6" key="1">
    <citation type="journal article" date="2014" name="Nat. Commun.">
        <title>Molecular traces of alternative social organization in a termite genome.</title>
        <authorList>
            <person name="Terrapon N."/>
            <person name="Li C."/>
            <person name="Robertson H.M."/>
            <person name="Ji L."/>
            <person name="Meng X."/>
            <person name="Booth W."/>
            <person name="Chen Z."/>
            <person name="Childers C.P."/>
            <person name="Glastad K.M."/>
            <person name="Gokhale K."/>
            <person name="Gowin J."/>
            <person name="Gronenberg W."/>
            <person name="Hermansen R.A."/>
            <person name="Hu H."/>
            <person name="Hunt B.G."/>
            <person name="Huylmans A.K."/>
            <person name="Khalil S.M."/>
            <person name="Mitchell R.D."/>
            <person name="Munoz-Torres M.C."/>
            <person name="Mustard J.A."/>
            <person name="Pan H."/>
            <person name="Reese J.T."/>
            <person name="Scharf M.E."/>
            <person name="Sun F."/>
            <person name="Vogel H."/>
            <person name="Xiao J."/>
            <person name="Yang W."/>
            <person name="Yang Z."/>
            <person name="Yang Z."/>
            <person name="Zhou J."/>
            <person name="Zhu J."/>
            <person name="Brent C.S."/>
            <person name="Elsik C.G."/>
            <person name="Goodisman M.A."/>
            <person name="Liberles D.A."/>
            <person name="Roe R.M."/>
            <person name="Vargo E.L."/>
            <person name="Vilcinskas A."/>
            <person name="Wang J."/>
            <person name="Bornberg-Bauer E."/>
            <person name="Korb J."/>
            <person name="Zhang G."/>
            <person name="Liebig J."/>
        </authorList>
    </citation>
    <scope>NUCLEOTIDE SEQUENCE [LARGE SCALE GENOMIC DNA]</scope>
    <source>
        <tissue evidence="5">Whole organism</tissue>
    </source>
</reference>
<gene>
    <name evidence="5" type="ORF">L798_12376</name>
</gene>
<dbReference type="GO" id="GO:0051083">
    <property type="term" value="P:'de novo' cotranslational protein folding"/>
    <property type="evidence" value="ECO:0007669"/>
    <property type="project" value="TreeGrafter"/>
</dbReference>
<dbReference type="CDD" id="cd16989">
    <property type="entry name" value="ENTH_EpsinR"/>
    <property type="match status" value="1"/>
</dbReference>
<dbReference type="Pfam" id="PF01417">
    <property type="entry name" value="ENTH"/>
    <property type="match status" value="1"/>
</dbReference>
<evidence type="ECO:0000256" key="3">
    <source>
        <dbReference type="SAM" id="MobiDB-lite"/>
    </source>
</evidence>
<comment type="caution">
    <text evidence="2">Lacks conserved residue(s) required for the propagation of feature annotation.</text>
</comment>
<dbReference type="GO" id="GO:0042162">
    <property type="term" value="F:telomeric DNA binding"/>
    <property type="evidence" value="ECO:0007669"/>
    <property type="project" value="TreeGrafter"/>
</dbReference>
<evidence type="ECO:0000259" key="4">
    <source>
        <dbReference type="PROSITE" id="PS50942"/>
    </source>
</evidence>
<dbReference type="GO" id="GO:0005829">
    <property type="term" value="C:cytosol"/>
    <property type="evidence" value="ECO:0007669"/>
    <property type="project" value="TreeGrafter"/>
</dbReference>
<dbReference type="InterPro" id="IPR051970">
    <property type="entry name" value="TEL2_Regulation"/>
</dbReference>
<keyword evidence="6" id="KW-1185">Reference proteome</keyword>
<organism evidence="5 6">
    <name type="scientific">Zootermopsis nevadensis</name>
    <name type="common">Dampwood termite</name>
    <dbReference type="NCBI Taxonomy" id="136037"/>
    <lineage>
        <taxon>Eukaryota</taxon>
        <taxon>Metazoa</taxon>
        <taxon>Ecdysozoa</taxon>
        <taxon>Arthropoda</taxon>
        <taxon>Hexapoda</taxon>
        <taxon>Insecta</taxon>
        <taxon>Pterygota</taxon>
        <taxon>Neoptera</taxon>
        <taxon>Polyneoptera</taxon>
        <taxon>Dictyoptera</taxon>
        <taxon>Blattodea</taxon>
        <taxon>Blattoidea</taxon>
        <taxon>Termitoidae</taxon>
        <taxon>Termopsidae</taxon>
        <taxon>Zootermopsis</taxon>
    </lineage>
</organism>
<feature type="transmembrane region" description="Helical" evidence="2">
    <location>
        <begin position="1399"/>
        <end position="1421"/>
    </location>
</feature>
<feature type="compositionally biased region" description="Basic and acidic residues" evidence="3">
    <location>
        <begin position="166"/>
        <end position="182"/>
    </location>
</feature>